<dbReference type="InterPro" id="IPR011009">
    <property type="entry name" value="Kinase-like_dom_sf"/>
</dbReference>
<dbReference type="GO" id="GO:0016301">
    <property type="term" value="F:kinase activity"/>
    <property type="evidence" value="ECO:0007669"/>
    <property type="project" value="UniProtKB-KW"/>
</dbReference>
<protein>
    <submittedName>
        <fullName evidence="8">Serine/threonine-protein kinase</fullName>
    </submittedName>
</protein>
<evidence type="ECO:0000256" key="3">
    <source>
        <dbReference type="ARBA" id="ARBA00022777"/>
    </source>
</evidence>
<keyword evidence="9" id="KW-1185">Reference proteome</keyword>
<dbReference type="InterPro" id="IPR000719">
    <property type="entry name" value="Prot_kinase_dom"/>
</dbReference>
<dbReference type="CDD" id="cd14014">
    <property type="entry name" value="STKc_PknB_like"/>
    <property type="match status" value="1"/>
</dbReference>
<feature type="transmembrane region" description="Helical" evidence="6">
    <location>
        <begin position="349"/>
        <end position="369"/>
    </location>
</feature>
<dbReference type="EMBL" id="CP117811">
    <property type="protein sequence ID" value="WDE96676.1"/>
    <property type="molecule type" value="Genomic_DNA"/>
</dbReference>
<dbReference type="RefSeq" id="WP_274150741.1">
    <property type="nucleotide sequence ID" value="NZ_CP117811.1"/>
</dbReference>
<dbReference type="Gene3D" id="1.10.510.10">
    <property type="entry name" value="Transferase(Phosphotransferase) domain 1"/>
    <property type="match status" value="1"/>
</dbReference>
<dbReference type="Pfam" id="PF00069">
    <property type="entry name" value="Pkinase"/>
    <property type="match status" value="1"/>
</dbReference>
<evidence type="ECO:0000256" key="4">
    <source>
        <dbReference type="ARBA" id="ARBA00022840"/>
    </source>
</evidence>
<organism evidence="8 9">
    <name type="scientific">Lentisphaera profundi</name>
    <dbReference type="NCBI Taxonomy" id="1658616"/>
    <lineage>
        <taxon>Bacteria</taxon>
        <taxon>Pseudomonadati</taxon>
        <taxon>Lentisphaerota</taxon>
        <taxon>Lentisphaeria</taxon>
        <taxon>Lentisphaerales</taxon>
        <taxon>Lentisphaeraceae</taxon>
        <taxon>Lentisphaera</taxon>
    </lineage>
</organism>
<dbReference type="SMART" id="SM00220">
    <property type="entry name" value="S_TKc"/>
    <property type="match status" value="1"/>
</dbReference>
<keyword evidence="3 8" id="KW-0418">Kinase</keyword>
<evidence type="ECO:0000256" key="1">
    <source>
        <dbReference type="ARBA" id="ARBA00022679"/>
    </source>
</evidence>
<accession>A0ABY7VS08</accession>
<proteinExistence type="predicted"/>
<dbReference type="PANTHER" id="PTHR43289:SF6">
    <property type="entry name" value="SERINE_THREONINE-PROTEIN KINASE NEKL-3"/>
    <property type="match status" value="1"/>
</dbReference>
<dbReference type="PROSITE" id="PS50011">
    <property type="entry name" value="PROTEIN_KINASE_DOM"/>
    <property type="match status" value="1"/>
</dbReference>
<feature type="coiled-coil region" evidence="5">
    <location>
        <begin position="386"/>
        <end position="417"/>
    </location>
</feature>
<sequence length="671" mass="76477">MSEDLQKFARKFTGLFHEKSESKDKSLIYSELKELNKRYYFIEEVASGGMKQIKKVLDQSVSRNIALAELLPEIDESFFELFLREARLTAMLEHPNIISVHDMGLNEEGRPFFTMDLKEGDSLQAIITQLKLGNPKYQKLYSRHDLLQIFLKICDAIAFAHSKNIIHLDLKPDNIQVGDFGEVLVCDWGLAKILHAQESADFEELLLNTDMLNHLTQRNKIVGTPGFMSPEQIDAKEELDQRTDVFSLACLLYSMMTYKCPFTGGSLEMIFEKTKTNQYIAPEKLLNGHFPKSLSAVISRSLQADKNLRYQSINELKNEVQNYLSGFSTEAENAGVVKELGLLIKRNKAASLTAIMAIIIIFGLSFYFIGALKDQVKLAKAETIKAEQSAIHLEKEKNKADQLLNESQTLLKRLTENFLSESELNSKTFIYEYPIKSLNKTLANAREILKIDPNNSAARHHLILSLFLMQNFQEIDTLPYEENKGLRELSNKYLYSPRKPIGLLSIEALSKLISDLKGKVKYDYTIALRLLAYDSKVRGDLNYYDSAVTELLKMVNLNWDGSGFEYNFRDQSLILNSKQIYYLKSPEFFASGKNPLSYLNLNSLTISGTSINDIAEFEGLKISTLDISQSEITQVDKIYKVKSLKKLIVHQGQLPQKQINNLRKSINIQIK</sequence>
<keyword evidence="6" id="KW-0812">Transmembrane</keyword>
<dbReference type="PANTHER" id="PTHR43289">
    <property type="entry name" value="MITOGEN-ACTIVATED PROTEIN KINASE KINASE KINASE 20-RELATED"/>
    <property type="match status" value="1"/>
</dbReference>
<evidence type="ECO:0000259" key="7">
    <source>
        <dbReference type="PROSITE" id="PS50011"/>
    </source>
</evidence>
<keyword evidence="1" id="KW-0808">Transferase</keyword>
<reference evidence="8 9" key="1">
    <citation type="submission" date="2023-02" db="EMBL/GenBank/DDBJ databases">
        <title>Genome sequence of Lentisphaera profundi SAORIC-696.</title>
        <authorList>
            <person name="Kim e."/>
            <person name="Cho J.-C."/>
            <person name="Choi A."/>
            <person name="Kang I."/>
        </authorList>
    </citation>
    <scope>NUCLEOTIDE SEQUENCE [LARGE SCALE GENOMIC DNA]</scope>
    <source>
        <strain evidence="8 9">SAORIC-696</strain>
    </source>
</reference>
<keyword evidence="2" id="KW-0547">Nucleotide-binding</keyword>
<name>A0ABY7VS08_9BACT</name>
<feature type="domain" description="Protein kinase" evidence="7">
    <location>
        <begin position="39"/>
        <end position="324"/>
    </location>
</feature>
<evidence type="ECO:0000256" key="5">
    <source>
        <dbReference type="SAM" id="Coils"/>
    </source>
</evidence>
<evidence type="ECO:0000256" key="6">
    <source>
        <dbReference type="SAM" id="Phobius"/>
    </source>
</evidence>
<keyword evidence="6" id="KW-1133">Transmembrane helix</keyword>
<evidence type="ECO:0000256" key="2">
    <source>
        <dbReference type="ARBA" id="ARBA00022741"/>
    </source>
</evidence>
<evidence type="ECO:0000313" key="8">
    <source>
        <dbReference type="EMBL" id="WDE96676.1"/>
    </source>
</evidence>
<keyword evidence="4" id="KW-0067">ATP-binding</keyword>
<dbReference type="Proteomes" id="UP001214250">
    <property type="component" value="Chromosome 1"/>
</dbReference>
<gene>
    <name evidence="8" type="ORF">PQO03_01675</name>
</gene>
<evidence type="ECO:0000313" key="9">
    <source>
        <dbReference type="Proteomes" id="UP001214250"/>
    </source>
</evidence>
<dbReference type="SUPFAM" id="SSF56112">
    <property type="entry name" value="Protein kinase-like (PK-like)"/>
    <property type="match status" value="1"/>
</dbReference>
<keyword evidence="5" id="KW-0175">Coiled coil</keyword>
<dbReference type="Gene3D" id="3.30.200.20">
    <property type="entry name" value="Phosphorylase Kinase, domain 1"/>
    <property type="match status" value="1"/>
</dbReference>
<keyword evidence="6" id="KW-0472">Membrane</keyword>